<protein>
    <recommendedName>
        <fullName evidence="7">Hcy-binding domain-containing protein</fullName>
    </recommendedName>
</protein>
<evidence type="ECO:0000256" key="3">
    <source>
        <dbReference type="ARBA" id="ARBA00022723"/>
    </source>
</evidence>
<dbReference type="GO" id="GO:0008898">
    <property type="term" value="F:S-adenosylmethionine-homocysteine S-methyltransferase activity"/>
    <property type="evidence" value="ECO:0007669"/>
    <property type="project" value="TreeGrafter"/>
</dbReference>
<feature type="region of interest" description="Disordered" evidence="6">
    <location>
        <begin position="108"/>
        <end position="127"/>
    </location>
</feature>
<keyword evidence="4 5" id="KW-0862">Zinc</keyword>
<dbReference type="InterPro" id="IPR036589">
    <property type="entry name" value="HCY_dom_sf"/>
</dbReference>
<organism evidence="8 9">
    <name type="scientific">Ceratocystis fimbriata CBS 114723</name>
    <dbReference type="NCBI Taxonomy" id="1035309"/>
    <lineage>
        <taxon>Eukaryota</taxon>
        <taxon>Fungi</taxon>
        <taxon>Dikarya</taxon>
        <taxon>Ascomycota</taxon>
        <taxon>Pezizomycotina</taxon>
        <taxon>Sordariomycetes</taxon>
        <taxon>Hypocreomycetidae</taxon>
        <taxon>Microascales</taxon>
        <taxon>Ceratocystidaceae</taxon>
        <taxon>Ceratocystis</taxon>
    </lineage>
</organism>
<keyword evidence="1 5" id="KW-0489">Methyltransferase</keyword>
<dbReference type="PROSITE" id="PS50970">
    <property type="entry name" value="HCY"/>
    <property type="match status" value="1"/>
</dbReference>
<dbReference type="GO" id="GO:0009086">
    <property type="term" value="P:methionine biosynthetic process"/>
    <property type="evidence" value="ECO:0007669"/>
    <property type="project" value="TreeGrafter"/>
</dbReference>
<name>A0A2C5WD38_9PEZI</name>
<keyword evidence="2 5" id="KW-0808">Transferase</keyword>
<evidence type="ECO:0000256" key="4">
    <source>
        <dbReference type="ARBA" id="ARBA00022833"/>
    </source>
</evidence>
<feature type="binding site" evidence="5">
    <location>
        <position position="286"/>
    </location>
    <ligand>
        <name>Zn(2+)</name>
        <dbReference type="ChEBI" id="CHEBI:29105"/>
    </ligand>
</feature>
<keyword evidence="9" id="KW-1185">Reference proteome</keyword>
<dbReference type="OrthoDB" id="261426at2759"/>
<proteinExistence type="predicted"/>
<dbReference type="PANTHER" id="PTHR46015:SF1">
    <property type="entry name" value="HOMOCYSTEINE S-METHYLTRANSFERASE-LIKE ISOFORM 1"/>
    <property type="match status" value="1"/>
</dbReference>
<reference evidence="8 9" key="2">
    <citation type="journal article" date="2013" name="IMA Fungus">
        <title>IMA Genome-F 1: Ceratocystis fimbriata: Draft nuclear genome sequence for the plant pathogen, Ceratocystis fimbriata.</title>
        <authorList>
            <person name="Wilken P.M."/>
            <person name="Steenkamp E.T."/>
            <person name="Wingfield M.J."/>
            <person name="de Beer Z.W."/>
            <person name="Wingfield B.D."/>
        </authorList>
    </citation>
    <scope>NUCLEOTIDE SEQUENCE [LARGE SCALE GENOMIC DNA]</scope>
    <source>
        <strain evidence="8 9">CBS 114723</strain>
    </source>
</reference>
<reference evidence="8 9" key="1">
    <citation type="journal article" date="2013" name="Fungal Biol.">
        <title>Analysis of microsatellite markers in the genome of the plant pathogen Ceratocystis fimbriata.</title>
        <authorList>
            <person name="Simpson M.C."/>
            <person name="Wilken P.M."/>
            <person name="Coetzee M.P."/>
            <person name="Wingfield M.J."/>
            <person name="Wingfield B.D."/>
        </authorList>
    </citation>
    <scope>NUCLEOTIDE SEQUENCE [LARGE SCALE GENOMIC DNA]</scope>
    <source>
        <strain evidence="8 9">CBS 114723</strain>
    </source>
</reference>
<dbReference type="SUPFAM" id="SSF82282">
    <property type="entry name" value="Homocysteine S-methyltransferase"/>
    <property type="match status" value="1"/>
</dbReference>
<dbReference type="InterPro" id="IPR003726">
    <property type="entry name" value="HCY_dom"/>
</dbReference>
<dbReference type="AlphaFoldDB" id="A0A2C5WD38"/>
<comment type="cofactor">
    <cofactor evidence="5">
        <name>Zn(2+)</name>
        <dbReference type="ChEBI" id="CHEBI:29105"/>
    </cofactor>
</comment>
<dbReference type="GO" id="GO:0046872">
    <property type="term" value="F:metal ion binding"/>
    <property type="evidence" value="ECO:0007669"/>
    <property type="project" value="UniProtKB-KW"/>
</dbReference>
<comment type="caution">
    <text evidence="8">The sequence shown here is derived from an EMBL/GenBank/DDBJ whole genome shotgun (WGS) entry which is preliminary data.</text>
</comment>
<dbReference type="Pfam" id="PF02574">
    <property type="entry name" value="S-methyl_trans"/>
    <property type="match status" value="1"/>
</dbReference>
<evidence type="ECO:0000256" key="1">
    <source>
        <dbReference type="ARBA" id="ARBA00022603"/>
    </source>
</evidence>
<dbReference type="InterPro" id="IPR051486">
    <property type="entry name" value="Hcy_S-methyltransferase"/>
</dbReference>
<dbReference type="Gene3D" id="3.20.20.330">
    <property type="entry name" value="Homocysteine-binding-like domain"/>
    <property type="match status" value="1"/>
</dbReference>
<dbReference type="EMBL" id="APWK03000264">
    <property type="protein sequence ID" value="PHH49128.1"/>
    <property type="molecule type" value="Genomic_DNA"/>
</dbReference>
<keyword evidence="3 5" id="KW-0479">Metal-binding</keyword>
<sequence length="393" mass="42750">MPCPIYILDGGLGTSLEDEYGVNFSSSATPLWSSHVILSDPAKLKQCQADFAACPVDILTTATYQLSVEGLSRTKTEEFPDGLPEDKIEQMVDIAVEVTLDAVQSRGHSRPALAATDEGQDQEGDSTVPFPVPAIALSFGPYGASMVPSTEYSGNYDADGLSTPLLAEWHSHRIELFLRSARARAVPRFWAFETIPRHEEVLALRRVLDHRMLEESKGEDGIGKTNGKEDSGVHPHTWISCIFPPTAASVDGTPCLPDGTSAFDAACYMLSRSHGATRPWGIGINCTKIMHVSALVRAYADAATHLVATGELDAWPVLVLYPDGTNGEVYNTSTRAWEASKEGDGEREHWEVQLANIVKMAVQEGQWEAVVVGGCCKASHRDIRRLAEVLKKE</sequence>
<evidence type="ECO:0000313" key="8">
    <source>
        <dbReference type="EMBL" id="PHH49128.1"/>
    </source>
</evidence>
<dbReference type="Proteomes" id="UP000222788">
    <property type="component" value="Unassembled WGS sequence"/>
</dbReference>
<feature type="domain" description="Hcy-binding" evidence="7">
    <location>
        <begin position="1"/>
        <end position="390"/>
    </location>
</feature>
<dbReference type="PANTHER" id="PTHR46015">
    <property type="entry name" value="ZGC:172121"/>
    <property type="match status" value="1"/>
</dbReference>
<gene>
    <name evidence="8" type="ORF">CFIMG_007070RA</name>
</gene>
<evidence type="ECO:0000259" key="7">
    <source>
        <dbReference type="PROSITE" id="PS50970"/>
    </source>
</evidence>
<evidence type="ECO:0000256" key="5">
    <source>
        <dbReference type="PROSITE-ProRule" id="PRU00333"/>
    </source>
</evidence>
<evidence type="ECO:0000256" key="2">
    <source>
        <dbReference type="ARBA" id="ARBA00022679"/>
    </source>
</evidence>
<dbReference type="GO" id="GO:0033528">
    <property type="term" value="P:S-methylmethionine cycle"/>
    <property type="evidence" value="ECO:0007669"/>
    <property type="project" value="TreeGrafter"/>
</dbReference>
<dbReference type="STRING" id="1035309.A0A2C5WD38"/>
<dbReference type="GO" id="GO:0032259">
    <property type="term" value="P:methylation"/>
    <property type="evidence" value="ECO:0007669"/>
    <property type="project" value="UniProtKB-KW"/>
</dbReference>
<feature type="binding site" evidence="5">
    <location>
        <position position="376"/>
    </location>
    <ligand>
        <name>Zn(2+)</name>
        <dbReference type="ChEBI" id="CHEBI:29105"/>
    </ligand>
</feature>
<evidence type="ECO:0000313" key="9">
    <source>
        <dbReference type="Proteomes" id="UP000222788"/>
    </source>
</evidence>
<feature type="binding site" evidence="5">
    <location>
        <position position="375"/>
    </location>
    <ligand>
        <name>Zn(2+)</name>
        <dbReference type="ChEBI" id="CHEBI:29105"/>
    </ligand>
</feature>
<accession>A0A2C5WD38</accession>
<evidence type="ECO:0000256" key="6">
    <source>
        <dbReference type="SAM" id="MobiDB-lite"/>
    </source>
</evidence>